<reference evidence="3" key="1">
    <citation type="submission" date="2016-10" db="EMBL/GenBank/DDBJ databases">
        <authorList>
            <person name="Varghese N."/>
            <person name="Submissions S."/>
        </authorList>
    </citation>
    <scope>NUCLEOTIDE SEQUENCE [LARGE SCALE GENOMIC DNA]</scope>
    <source>
        <strain evidence="3">CGMCC 1.10825</strain>
    </source>
</reference>
<feature type="signal peptide" evidence="1">
    <location>
        <begin position="1"/>
        <end position="18"/>
    </location>
</feature>
<dbReference type="STRING" id="1159016.SAMN02927937_00400"/>
<evidence type="ECO:0000256" key="1">
    <source>
        <dbReference type="SAM" id="SignalP"/>
    </source>
</evidence>
<dbReference type="NCBIfam" id="TIGR01200">
    <property type="entry name" value="GLPGLI"/>
    <property type="match status" value="1"/>
</dbReference>
<dbReference type="Pfam" id="PF22252">
    <property type="entry name" value="PNGase_F-II_N"/>
    <property type="match status" value="1"/>
</dbReference>
<evidence type="ECO:0000313" key="3">
    <source>
        <dbReference type="Proteomes" id="UP000199634"/>
    </source>
</evidence>
<accession>A0A1H6JC43</accession>
<dbReference type="AlphaFoldDB" id="A0A1H6JC43"/>
<gene>
    <name evidence="2" type="ORF">SAMN02927937_00400</name>
</gene>
<dbReference type="OrthoDB" id="1068986at2"/>
<sequence length="259" mass="30164">MKNLQLLALLFCYQIMLAQTNDYKITYKRFEGNHKRDAVLYVKENQPTVMQTIMASTTQLKIVKDTTYVDENGATVMKGFSGSTDYSKFPDEYMKVDPATNKIEMIKDINRKSFLVTDELNYTWKITTETKKIKDYTCYKATTTFRGNNFEAWFTPDIPINAGPWKWYGLPGLIVEATDTDKSEVYLLEKVEKLNEEIPFPSKNLSRINLKQYFEKEEEALNAMLAEYSNNNRGTTTTVKTLGRFGLERIYEWEENPNK</sequence>
<name>A0A1H6JC43_9FLAO</name>
<dbReference type="Proteomes" id="UP000199634">
    <property type="component" value="Unassembled WGS sequence"/>
</dbReference>
<organism evidence="2 3">
    <name type="scientific">Paenimyroides marinum</name>
    <dbReference type="NCBI Taxonomy" id="1159016"/>
    <lineage>
        <taxon>Bacteria</taxon>
        <taxon>Pseudomonadati</taxon>
        <taxon>Bacteroidota</taxon>
        <taxon>Flavobacteriia</taxon>
        <taxon>Flavobacteriales</taxon>
        <taxon>Flavobacteriaceae</taxon>
        <taxon>Paenimyroides</taxon>
    </lineage>
</organism>
<protein>
    <submittedName>
        <fullName evidence="2">GLPGLI family protein</fullName>
    </submittedName>
</protein>
<evidence type="ECO:0000313" key="2">
    <source>
        <dbReference type="EMBL" id="SEH59696.1"/>
    </source>
</evidence>
<dbReference type="RefSeq" id="WP_091095777.1">
    <property type="nucleotide sequence ID" value="NZ_FNXE01000003.1"/>
</dbReference>
<dbReference type="InterPro" id="IPR005901">
    <property type="entry name" value="GLPGLI"/>
</dbReference>
<proteinExistence type="predicted"/>
<dbReference type="EMBL" id="FNXE01000003">
    <property type="protein sequence ID" value="SEH59696.1"/>
    <property type="molecule type" value="Genomic_DNA"/>
</dbReference>
<feature type="chain" id="PRO_5011496852" evidence="1">
    <location>
        <begin position="19"/>
        <end position="259"/>
    </location>
</feature>
<keyword evidence="1" id="KW-0732">Signal</keyword>
<keyword evidence="3" id="KW-1185">Reference proteome</keyword>